<dbReference type="RefSeq" id="WP_113957227.1">
    <property type="nucleotide sequence ID" value="NZ_QNRR01000002.1"/>
</dbReference>
<gene>
    <name evidence="1" type="ORF">DES53_10226</name>
</gene>
<accession>A0A366HRU0</accession>
<dbReference type="OrthoDB" id="181941at2"/>
<dbReference type="PROSITE" id="PS51318">
    <property type="entry name" value="TAT"/>
    <property type="match status" value="1"/>
</dbReference>
<organism evidence="1 2">
    <name type="scientific">Roseimicrobium gellanilyticum</name>
    <dbReference type="NCBI Taxonomy" id="748857"/>
    <lineage>
        <taxon>Bacteria</taxon>
        <taxon>Pseudomonadati</taxon>
        <taxon>Verrucomicrobiota</taxon>
        <taxon>Verrucomicrobiia</taxon>
        <taxon>Verrucomicrobiales</taxon>
        <taxon>Verrucomicrobiaceae</taxon>
        <taxon>Roseimicrobium</taxon>
    </lineage>
</organism>
<keyword evidence="2" id="KW-1185">Reference proteome</keyword>
<protein>
    <submittedName>
        <fullName evidence="1">Uncharacterized protein</fullName>
    </submittedName>
</protein>
<dbReference type="AlphaFoldDB" id="A0A366HRU0"/>
<dbReference type="InterPro" id="IPR006311">
    <property type="entry name" value="TAT_signal"/>
</dbReference>
<dbReference type="EMBL" id="QNRR01000002">
    <property type="protein sequence ID" value="RBP45644.1"/>
    <property type="molecule type" value="Genomic_DNA"/>
</dbReference>
<evidence type="ECO:0000313" key="2">
    <source>
        <dbReference type="Proteomes" id="UP000253426"/>
    </source>
</evidence>
<dbReference type="InterPro" id="IPR023296">
    <property type="entry name" value="Glyco_hydro_beta-prop_sf"/>
</dbReference>
<dbReference type="SUPFAM" id="SSF75005">
    <property type="entry name" value="Arabinanase/levansucrase/invertase"/>
    <property type="match status" value="1"/>
</dbReference>
<sequence length="401" mass="44848">MDRRDFLTRTTFAAAAAAASSLQKSSHAATIGLQPAPSSSWAKRTLVYEQKISENARVQSFTSPAEPLSGSAWRIWMSTSGANHPEFNVGYLEGTPGEELKVQWAVLSTGAPADAPLSLGGLPSGWHPKQGVHLRLKDGRHRLYFWAHGEGIVRYLAADSEDGRRYTIVNALSPCIYHPADRTVDGTEAVKAGFSRMAKRKAKVAAGESLAPAALITNDATNVYQLPDGSFELYTAALMEVGKDDPRYMPHDNIPGRIRVIDRFTSEDGLRWENRKRVIQADAQDHTDLQHYYLAVTHTEKGRIGMLGHYRLQAQTMDIEWCHSEDGVQWHRPARTSWLPRSEPHTLPDSYGVYAPHNLVQHNGRWHLFYTGTNDAHNHKDSHGPYRRAIFHTSIDSPWQV</sequence>
<comment type="caution">
    <text evidence="1">The sequence shown here is derived from an EMBL/GenBank/DDBJ whole genome shotgun (WGS) entry which is preliminary data.</text>
</comment>
<evidence type="ECO:0000313" key="1">
    <source>
        <dbReference type="EMBL" id="RBP45644.1"/>
    </source>
</evidence>
<dbReference type="Gene3D" id="2.115.10.20">
    <property type="entry name" value="Glycosyl hydrolase domain, family 43"/>
    <property type="match status" value="1"/>
</dbReference>
<reference evidence="1 2" key="1">
    <citation type="submission" date="2018-06" db="EMBL/GenBank/DDBJ databases">
        <title>Genomic Encyclopedia of Type Strains, Phase IV (KMG-IV): sequencing the most valuable type-strain genomes for metagenomic binning, comparative biology and taxonomic classification.</title>
        <authorList>
            <person name="Goeker M."/>
        </authorList>
    </citation>
    <scope>NUCLEOTIDE SEQUENCE [LARGE SCALE GENOMIC DNA]</scope>
    <source>
        <strain evidence="1 2">DSM 25532</strain>
    </source>
</reference>
<name>A0A366HRU0_9BACT</name>
<proteinExistence type="predicted"/>
<dbReference type="Proteomes" id="UP000253426">
    <property type="component" value="Unassembled WGS sequence"/>
</dbReference>